<keyword evidence="3 6" id="KW-1133">Transmembrane helix</keyword>
<evidence type="ECO:0000256" key="1">
    <source>
        <dbReference type="ARBA" id="ARBA00004127"/>
    </source>
</evidence>
<dbReference type="InterPro" id="IPR008915">
    <property type="entry name" value="Peptidase_M50"/>
</dbReference>
<dbReference type="InterPro" id="IPR001193">
    <property type="entry name" value="MBTPS2"/>
</dbReference>
<comment type="caution">
    <text evidence="8">The sequence shown here is derived from an EMBL/GenBank/DDBJ whole genome shotgun (WGS) entry which is preliminary data.</text>
</comment>
<dbReference type="GO" id="GO:0012505">
    <property type="term" value="C:endomembrane system"/>
    <property type="evidence" value="ECO:0007669"/>
    <property type="project" value="UniProtKB-SubCell"/>
</dbReference>
<feature type="domain" description="Peptidase M50" evidence="7">
    <location>
        <begin position="39"/>
        <end position="152"/>
    </location>
</feature>
<sequence>MMKRDISEVTYTEQLAPQSPITPILPGVTVPLNHLPFILTTLFLSQLIHELGHAIAGALYNIPILSSGASLIICIPAAFVSYSTTALDTLRPPAKSRIISAGPFHNLLFWCFCFLTSYIGSGLFWTFLGYKDISALGRLVLQVEDISPLAGHLTTGAIITKLNDHSMASSSIDRDPWTSFLKSTKNDDIFLGWCIDSNALDSSGKECCLPDESKKGTLSCFVANTVPTRVGCMDPIPILTSTKTTDRCESGTDCRIGHVCVRPAETEELLRLTIKGNELEPDKVVLWSGPREEVWNEVTVGVWRPRLSFLPIRLPLWGSVFWEYLMMVNLSLFLFNLLPLGNLDGQHFLHSMMLSSNKDDVYNLDALERAETPDESRWGMLEKVICRGTGVLVALDSVLTLLALIRI</sequence>
<evidence type="ECO:0000313" key="8">
    <source>
        <dbReference type="EMBL" id="KAF7760217.1"/>
    </source>
</evidence>
<name>A0A8H7C0J4_AGABI</name>
<evidence type="ECO:0000256" key="4">
    <source>
        <dbReference type="ARBA" id="ARBA00023136"/>
    </source>
</evidence>
<protein>
    <recommendedName>
        <fullName evidence="5">Endopeptidase S2P</fullName>
    </recommendedName>
</protein>
<dbReference type="Pfam" id="PF02163">
    <property type="entry name" value="Peptidase_M50"/>
    <property type="match status" value="2"/>
</dbReference>
<gene>
    <name evidence="8" type="ORF">Agabi119p4_10893</name>
</gene>
<evidence type="ECO:0000259" key="7">
    <source>
        <dbReference type="Pfam" id="PF02163"/>
    </source>
</evidence>
<organism evidence="8 9">
    <name type="scientific">Agaricus bisporus var. burnettii</name>
    <dbReference type="NCBI Taxonomy" id="192524"/>
    <lineage>
        <taxon>Eukaryota</taxon>
        <taxon>Fungi</taxon>
        <taxon>Dikarya</taxon>
        <taxon>Basidiomycota</taxon>
        <taxon>Agaricomycotina</taxon>
        <taxon>Agaricomycetes</taxon>
        <taxon>Agaricomycetidae</taxon>
        <taxon>Agaricales</taxon>
        <taxon>Agaricineae</taxon>
        <taxon>Agaricaceae</taxon>
        <taxon>Agaricus</taxon>
    </lineage>
</organism>
<dbReference type="PANTHER" id="PTHR13325:SF3">
    <property type="entry name" value="MEMBRANE-BOUND TRANSCRIPTION FACTOR SITE-2 PROTEASE"/>
    <property type="match status" value="1"/>
</dbReference>
<dbReference type="GO" id="GO:0016020">
    <property type="term" value="C:membrane"/>
    <property type="evidence" value="ECO:0007669"/>
    <property type="project" value="InterPro"/>
</dbReference>
<evidence type="ECO:0000256" key="5">
    <source>
        <dbReference type="ARBA" id="ARBA00032658"/>
    </source>
</evidence>
<reference evidence="8 9" key="1">
    <citation type="journal article" name="Sci. Rep.">
        <title>Telomere-to-telomere assembled and centromere annotated genomes of the two main subspecies of the button mushroom Agaricus bisporus reveal especially polymorphic chromosome ends.</title>
        <authorList>
            <person name="Sonnenberg A.S.M."/>
            <person name="Sedaghat-Telgerd N."/>
            <person name="Lavrijssen B."/>
            <person name="Ohm R.A."/>
            <person name="Hendrickx P.M."/>
            <person name="Scholtmeijer K."/>
            <person name="Baars J.J.P."/>
            <person name="van Peer A."/>
        </authorList>
    </citation>
    <scope>NUCLEOTIDE SEQUENCE [LARGE SCALE GENOMIC DNA]</scope>
    <source>
        <strain evidence="8 9">H119_p4</strain>
    </source>
</reference>
<dbReference type="GO" id="GO:0005737">
    <property type="term" value="C:cytoplasm"/>
    <property type="evidence" value="ECO:0007669"/>
    <property type="project" value="TreeGrafter"/>
</dbReference>
<evidence type="ECO:0000256" key="6">
    <source>
        <dbReference type="SAM" id="Phobius"/>
    </source>
</evidence>
<dbReference type="GO" id="GO:0031293">
    <property type="term" value="P:membrane protein intracellular domain proteolysis"/>
    <property type="evidence" value="ECO:0007669"/>
    <property type="project" value="TreeGrafter"/>
</dbReference>
<feature type="transmembrane region" description="Helical" evidence="6">
    <location>
        <begin position="64"/>
        <end position="87"/>
    </location>
</feature>
<evidence type="ECO:0000256" key="3">
    <source>
        <dbReference type="ARBA" id="ARBA00022989"/>
    </source>
</evidence>
<dbReference type="GO" id="GO:0004222">
    <property type="term" value="F:metalloendopeptidase activity"/>
    <property type="evidence" value="ECO:0007669"/>
    <property type="project" value="InterPro"/>
</dbReference>
<feature type="domain" description="Peptidase M50" evidence="7">
    <location>
        <begin position="321"/>
        <end position="353"/>
    </location>
</feature>
<dbReference type="PRINTS" id="PR01000">
    <property type="entry name" value="SREBPS2PTASE"/>
</dbReference>
<dbReference type="Proteomes" id="UP000629468">
    <property type="component" value="Unassembled WGS sequence"/>
</dbReference>
<comment type="subcellular location">
    <subcellularLocation>
        <location evidence="1">Endomembrane system</location>
        <topology evidence="1">Multi-pass membrane protein</topology>
    </subcellularLocation>
</comment>
<proteinExistence type="predicted"/>
<dbReference type="PANTHER" id="PTHR13325">
    <property type="entry name" value="PROTEASE M50 MEMBRANE-BOUND TRANSCRIPTION FACTOR SITE 2 PROTEASE"/>
    <property type="match status" value="1"/>
</dbReference>
<accession>A0A8H7C0J4</accession>
<feature type="transmembrane region" description="Helical" evidence="6">
    <location>
        <begin position="107"/>
        <end position="128"/>
    </location>
</feature>
<evidence type="ECO:0000256" key="2">
    <source>
        <dbReference type="ARBA" id="ARBA00022692"/>
    </source>
</evidence>
<dbReference type="EMBL" id="JABXXO010000015">
    <property type="protein sequence ID" value="KAF7760217.1"/>
    <property type="molecule type" value="Genomic_DNA"/>
</dbReference>
<dbReference type="GO" id="GO:1905897">
    <property type="term" value="P:regulation of response to endoplasmic reticulum stress"/>
    <property type="evidence" value="ECO:0007669"/>
    <property type="project" value="TreeGrafter"/>
</dbReference>
<evidence type="ECO:0000313" key="9">
    <source>
        <dbReference type="Proteomes" id="UP000629468"/>
    </source>
</evidence>
<dbReference type="AlphaFoldDB" id="A0A8H7C0J4"/>
<keyword evidence="2 6" id="KW-0812">Transmembrane</keyword>
<keyword evidence="4 6" id="KW-0472">Membrane</keyword>